<reference evidence="2" key="1">
    <citation type="journal article" date="2020" name="Fungal Divers.">
        <title>Resolving the Mortierellaceae phylogeny through synthesis of multi-gene phylogenetics and phylogenomics.</title>
        <authorList>
            <person name="Vandepol N."/>
            <person name="Liber J."/>
            <person name="Desiro A."/>
            <person name="Na H."/>
            <person name="Kennedy M."/>
            <person name="Barry K."/>
            <person name="Grigoriev I.V."/>
            <person name="Miller A.N."/>
            <person name="O'Donnell K."/>
            <person name="Stajich J.E."/>
            <person name="Bonito G."/>
        </authorList>
    </citation>
    <scope>NUCLEOTIDE SEQUENCE</scope>
    <source>
        <strain evidence="2">BC1065</strain>
    </source>
</reference>
<keyword evidence="3" id="KW-1185">Reference proteome</keyword>
<evidence type="ECO:0000313" key="2">
    <source>
        <dbReference type="EMBL" id="KAG0269820.1"/>
    </source>
</evidence>
<dbReference type="Proteomes" id="UP000807716">
    <property type="component" value="Unassembled WGS sequence"/>
</dbReference>
<organism evidence="2 3">
    <name type="scientific">Actinomortierella ambigua</name>
    <dbReference type="NCBI Taxonomy" id="1343610"/>
    <lineage>
        <taxon>Eukaryota</taxon>
        <taxon>Fungi</taxon>
        <taxon>Fungi incertae sedis</taxon>
        <taxon>Mucoromycota</taxon>
        <taxon>Mortierellomycotina</taxon>
        <taxon>Mortierellomycetes</taxon>
        <taxon>Mortierellales</taxon>
        <taxon>Mortierellaceae</taxon>
        <taxon>Actinomortierella</taxon>
    </lineage>
</organism>
<accession>A0A9P6UCP6</accession>
<evidence type="ECO:0000256" key="1">
    <source>
        <dbReference type="SAM" id="MobiDB-lite"/>
    </source>
</evidence>
<feature type="region of interest" description="Disordered" evidence="1">
    <location>
        <begin position="199"/>
        <end position="225"/>
    </location>
</feature>
<dbReference type="EMBL" id="JAAAJB010000017">
    <property type="protein sequence ID" value="KAG0269820.1"/>
    <property type="molecule type" value="Genomic_DNA"/>
</dbReference>
<dbReference type="AlphaFoldDB" id="A0A9P6UCP6"/>
<proteinExistence type="predicted"/>
<name>A0A9P6UCP6_9FUNG</name>
<protein>
    <recommendedName>
        <fullName evidence="4">Myb/SANT-like domain-containing protein</fullName>
    </recommendedName>
</protein>
<gene>
    <name evidence="2" type="ORF">DFQ27_001940</name>
</gene>
<sequence length="295" mass="33342">MSKRLLDIRPRQQSIETQLVDAGANQPPEPSPVPESLASTAPKASAFWTHRGMDTFFDWITDPINHERLYKKNPVSGQKTKDLHKEIAALVNSVHNVQWTPVQVKSKIAYTRTKYREAAKLNSTYQGSDVVFKQLEICPLYTRLHEVYSGNLAANPPAPRQITRLAQESTLLVSSEEEDSSDIENVDDSDDLSVTQSIRGAIGRSSDGPASKRRKVHNGANGSDVSSVMDRIEQMTRQHMQETKADLRRRELAIEQRERELMDKLLRTAGDAWERLQKELDAARAAAEQRWTRKG</sequence>
<dbReference type="OrthoDB" id="2449903at2759"/>
<evidence type="ECO:0000313" key="3">
    <source>
        <dbReference type="Proteomes" id="UP000807716"/>
    </source>
</evidence>
<evidence type="ECO:0008006" key="4">
    <source>
        <dbReference type="Google" id="ProtNLM"/>
    </source>
</evidence>
<comment type="caution">
    <text evidence="2">The sequence shown here is derived from an EMBL/GenBank/DDBJ whole genome shotgun (WGS) entry which is preliminary data.</text>
</comment>